<name>A0A0W1RLL0_9EURY</name>
<dbReference type="PANTHER" id="PTHR43245">
    <property type="entry name" value="BIFUNCTIONAL POLYMYXIN RESISTANCE PROTEIN ARNA"/>
    <property type="match status" value="1"/>
</dbReference>
<dbReference type="EMBL" id="LOPV01000560">
    <property type="protein sequence ID" value="KTG14439.1"/>
    <property type="molecule type" value="Genomic_DNA"/>
</dbReference>
<dbReference type="Gene3D" id="3.40.50.720">
    <property type="entry name" value="NAD(P)-binding Rossmann-like Domain"/>
    <property type="match status" value="1"/>
</dbReference>
<dbReference type="Proteomes" id="UP000053157">
    <property type="component" value="Unassembled WGS sequence"/>
</dbReference>
<protein>
    <submittedName>
        <fullName evidence="2">UDP-glucose 4-epimerase</fullName>
    </submittedName>
</protein>
<feature type="domain" description="NAD-dependent epimerase/dehydratase" evidence="1">
    <location>
        <begin position="3"/>
        <end position="225"/>
    </location>
</feature>
<gene>
    <name evidence="2" type="ORF">AUR66_19095</name>
</gene>
<dbReference type="RefSeq" id="WP_058573338.1">
    <property type="nucleotide sequence ID" value="NZ_LOPV01000560.1"/>
</dbReference>
<organism evidence="2 3">
    <name type="scientific">Haloferax profundi</name>
    <dbReference type="NCBI Taxonomy" id="1544718"/>
    <lineage>
        <taxon>Archaea</taxon>
        <taxon>Methanobacteriati</taxon>
        <taxon>Methanobacteriota</taxon>
        <taxon>Stenosarchaea group</taxon>
        <taxon>Halobacteria</taxon>
        <taxon>Halobacteriales</taxon>
        <taxon>Haloferacaceae</taxon>
        <taxon>Haloferax</taxon>
    </lineage>
</organism>
<dbReference type="OrthoDB" id="199183at2157"/>
<dbReference type="AlphaFoldDB" id="A0A0W1RLL0"/>
<evidence type="ECO:0000259" key="1">
    <source>
        <dbReference type="Pfam" id="PF01370"/>
    </source>
</evidence>
<dbReference type="Pfam" id="PF01370">
    <property type="entry name" value="Epimerase"/>
    <property type="match status" value="1"/>
</dbReference>
<dbReference type="InterPro" id="IPR050177">
    <property type="entry name" value="Lipid_A_modif_metabolic_enz"/>
</dbReference>
<dbReference type="InterPro" id="IPR001509">
    <property type="entry name" value="Epimerase_deHydtase"/>
</dbReference>
<keyword evidence="3" id="KW-1185">Reference proteome</keyword>
<dbReference type="PANTHER" id="PTHR43245:SF55">
    <property type="entry name" value="NAD(P)-BINDING DOMAIN-CONTAINING PROTEIN"/>
    <property type="match status" value="1"/>
</dbReference>
<evidence type="ECO:0000313" key="2">
    <source>
        <dbReference type="EMBL" id="KTG14439.1"/>
    </source>
</evidence>
<dbReference type="CDD" id="cd08946">
    <property type="entry name" value="SDR_e"/>
    <property type="match status" value="1"/>
</dbReference>
<accession>A0A0W1RLL0</accession>
<sequence length="291" mass="31341">MDVAITGGRGQTGRWVVDRLAEDHTVTCLDQDHPGDDGHPDVAYRALDLTDPGSVFDTLTSLQPDAVVHWAAIPAAGIKPGVDTYRNNTLAAHSVLTAAGRIGARIVQASSDGAYGFFFADETPIPDELPITEAHALRPEDDYGLSKVVTEEIGKTIARRDDVSVVSLRPSWIQIPGEYPCRDESYTSDLEAGAGNYWSYVDVRDVADMVEAALTADVSGHEAFNCVAADNALGRPLRELMTDYYGTVPATCSVEGDASAYDISKANTLLGWEPTRSWRDAATETIPTPRV</sequence>
<dbReference type="InterPro" id="IPR036291">
    <property type="entry name" value="NAD(P)-bd_dom_sf"/>
</dbReference>
<reference evidence="2 3" key="1">
    <citation type="submission" date="2015-12" db="EMBL/GenBank/DDBJ databases">
        <title>Haloferax profundi sp. nov. isolated from the Discovery deep brine-seawater interface in the Red Sea.</title>
        <authorList>
            <person name="Zhang G."/>
            <person name="Stingl U."/>
            <person name="Rashid M."/>
        </authorList>
    </citation>
    <scope>NUCLEOTIDE SEQUENCE [LARGE SCALE GENOMIC DNA]</scope>
    <source>
        <strain evidence="2 3">SB29</strain>
    </source>
</reference>
<proteinExistence type="predicted"/>
<comment type="caution">
    <text evidence="2">The sequence shown here is derived from an EMBL/GenBank/DDBJ whole genome shotgun (WGS) entry which is preliminary data.</text>
</comment>
<evidence type="ECO:0000313" key="3">
    <source>
        <dbReference type="Proteomes" id="UP000053157"/>
    </source>
</evidence>
<dbReference type="SUPFAM" id="SSF51735">
    <property type="entry name" value="NAD(P)-binding Rossmann-fold domains"/>
    <property type="match status" value="1"/>
</dbReference>